<dbReference type="Gene3D" id="3.30.70.920">
    <property type="match status" value="2"/>
</dbReference>
<dbReference type="InterPro" id="IPR019888">
    <property type="entry name" value="Tscrpt_reg_AsnC-like"/>
</dbReference>
<accession>A0ABW5HUU3</accession>
<dbReference type="InterPro" id="IPR036390">
    <property type="entry name" value="WH_DNA-bd_sf"/>
</dbReference>
<evidence type="ECO:0000259" key="4">
    <source>
        <dbReference type="Pfam" id="PF01037"/>
    </source>
</evidence>
<evidence type="ECO:0000256" key="2">
    <source>
        <dbReference type="ARBA" id="ARBA00023125"/>
    </source>
</evidence>
<comment type="caution">
    <text evidence="6">The sequence shown here is derived from an EMBL/GenBank/DDBJ whole genome shotgun (WGS) entry which is preliminary data.</text>
</comment>
<evidence type="ECO:0000256" key="3">
    <source>
        <dbReference type="ARBA" id="ARBA00023163"/>
    </source>
</evidence>
<dbReference type="RefSeq" id="WP_344287450.1">
    <property type="nucleotide sequence ID" value="NZ_BAAAHV010000028.1"/>
</dbReference>
<protein>
    <submittedName>
        <fullName evidence="6">Lrp/AsnC family transcriptional regulator</fullName>
    </submittedName>
</protein>
<name>A0ABW5HUU3_9PSEU</name>
<proteinExistence type="predicted"/>
<evidence type="ECO:0000313" key="6">
    <source>
        <dbReference type="EMBL" id="MFD2480263.1"/>
    </source>
</evidence>
<dbReference type="PANTHER" id="PTHR30154">
    <property type="entry name" value="LEUCINE-RESPONSIVE REGULATORY PROTEIN"/>
    <property type="match status" value="1"/>
</dbReference>
<feature type="domain" description="HTH asnC-type" evidence="5">
    <location>
        <begin position="3"/>
        <end position="42"/>
    </location>
</feature>
<keyword evidence="3" id="KW-0804">Transcription</keyword>
<dbReference type="InterPro" id="IPR000485">
    <property type="entry name" value="AsnC-type_HTH_dom"/>
</dbReference>
<dbReference type="Proteomes" id="UP001597542">
    <property type="component" value="Unassembled WGS sequence"/>
</dbReference>
<feature type="domain" description="Transcription regulator AsnC/Lrp ligand binding" evidence="4">
    <location>
        <begin position="67"/>
        <end position="134"/>
    </location>
</feature>
<evidence type="ECO:0000313" key="7">
    <source>
        <dbReference type="Proteomes" id="UP001597542"/>
    </source>
</evidence>
<dbReference type="SMART" id="SM00344">
    <property type="entry name" value="HTH_ASNC"/>
    <property type="match status" value="2"/>
</dbReference>
<keyword evidence="7" id="KW-1185">Reference proteome</keyword>
<evidence type="ECO:0000259" key="5">
    <source>
        <dbReference type="Pfam" id="PF13404"/>
    </source>
</evidence>
<dbReference type="PANTHER" id="PTHR30154:SF34">
    <property type="entry name" value="TRANSCRIPTIONAL REGULATOR AZLB"/>
    <property type="match status" value="1"/>
</dbReference>
<dbReference type="SUPFAM" id="SSF54909">
    <property type="entry name" value="Dimeric alpha+beta barrel"/>
    <property type="match status" value="2"/>
</dbReference>
<keyword evidence="1" id="KW-0805">Transcription regulation</keyword>
<sequence length="328" mass="35075">MLTENDLKLVDALQAGPRAPWSAISTATGMSAVTAARRWQRLAERRDAWFAAYPGGGVRKWMTPAFIEVDCVPGKALATAQELADDPNVASIDHTAGRCDLLVHVLASTSHGLETYLEHRVAALSSVTAIRTLVSPRILSDGSTWRVRSGRSGAPGPPTPQFSAPVRFDPLDRALLHALGADGRAAASTLAAQLNVGETTVRRRLTALLDSGELVLRCEIARSLSPAPVTAILWIQVPPGRIDDAGRALTALPETRMCAAVNGIANLLLVVWLSSEYQLVTLENVLATAQPWLSVADRAITLRPVKLMGHLLDGEGRPVKYVPLAFPS</sequence>
<evidence type="ECO:0000256" key="1">
    <source>
        <dbReference type="ARBA" id="ARBA00023015"/>
    </source>
</evidence>
<dbReference type="InterPro" id="IPR019887">
    <property type="entry name" value="Tscrpt_reg_AsnC/Lrp_C"/>
</dbReference>
<dbReference type="InterPro" id="IPR011008">
    <property type="entry name" value="Dimeric_a/b-barrel"/>
</dbReference>
<dbReference type="Pfam" id="PF13404">
    <property type="entry name" value="HTH_AsnC-type"/>
    <property type="match status" value="2"/>
</dbReference>
<reference evidence="7" key="1">
    <citation type="journal article" date="2019" name="Int. J. Syst. Evol. Microbiol.">
        <title>The Global Catalogue of Microorganisms (GCM) 10K type strain sequencing project: providing services to taxonomists for standard genome sequencing and annotation.</title>
        <authorList>
            <consortium name="The Broad Institute Genomics Platform"/>
            <consortium name="The Broad Institute Genome Sequencing Center for Infectious Disease"/>
            <person name="Wu L."/>
            <person name="Ma J."/>
        </authorList>
    </citation>
    <scope>NUCLEOTIDE SEQUENCE [LARGE SCALE GENOMIC DNA]</scope>
    <source>
        <strain evidence="7">CGMCC 4.7638</strain>
    </source>
</reference>
<dbReference type="SUPFAM" id="SSF46785">
    <property type="entry name" value="Winged helix' DNA-binding domain"/>
    <property type="match status" value="1"/>
</dbReference>
<feature type="domain" description="HTH asnC-type" evidence="5">
    <location>
        <begin position="169"/>
        <end position="208"/>
    </location>
</feature>
<organism evidence="6 7">
    <name type="scientific">Amycolatopsis albidoflavus</name>
    <dbReference type="NCBI Taxonomy" id="102226"/>
    <lineage>
        <taxon>Bacteria</taxon>
        <taxon>Bacillati</taxon>
        <taxon>Actinomycetota</taxon>
        <taxon>Actinomycetes</taxon>
        <taxon>Pseudonocardiales</taxon>
        <taxon>Pseudonocardiaceae</taxon>
        <taxon>Amycolatopsis</taxon>
    </lineage>
</organism>
<keyword evidence="2" id="KW-0238">DNA-binding</keyword>
<dbReference type="EMBL" id="JBHUKQ010000008">
    <property type="protein sequence ID" value="MFD2480263.1"/>
    <property type="molecule type" value="Genomic_DNA"/>
</dbReference>
<dbReference type="InterPro" id="IPR036388">
    <property type="entry name" value="WH-like_DNA-bd_sf"/>
</dbReference>
<dbReference type="Gene3D" id="1.10.10.10">
    <property type="entry name" value="Winged helix-like DNA-binding domain superfamily/Winged helix DNA-binding domain"/>
    <property type="match status" value="2"/>
</dbReference>
<dbReference type="Pfam" id="PF01037">
    <property type="entry name" value="AsnC_trans_reg"/>
    <property type="match status" value="1"/>
</dbReference>
<gene>
    <name evidence="6" type="ORF">ACFSUT_08265</name>
</gene>